<feature type="compositionally biased region" description="Polar residues" evidence="7">
    <location>
        <begin position="679"/>
        <end position="697"/>
    </location>
</feature>
<proteinExistence type="predicted"/>
<reference evidence="9" key="1">
    <citation type="journal article" date="2020" name="Stud. Mycol.">
        <title>101 Dothideomycetes genomes: a test case for predicting lifestyles and emergence of pathogens.</title>
        <authorList>
            <person name="Haridas S."/>
            <person name="Albert R."/>
            <person name="Binder M."/>
            <person name="Bloem J."/>
            <person name="Labutti K."/>
            <person name="Salamov A."/>
            <person name="Andreopoulos B."/>
            <person name="Baker S."/>
            <person name="Barry K."/>
            <person name="Bills G."/>
            <person name="Bluhm B."/>
            <person name="Cannon C."/>
            <person name="Castanera R."/>
            <person name="Culley D."/>
            <person name="Daum C."/>
            <person name="Ezra D."/>
            <person name="Gonzalez J."/>
            <person name="Henrissat B."/>
            <person name="Kuo A."/>
            <person name="Liang C."/>
            <person name="Lipzen A."/>
            <person name="Lutzoni F."/>
            <person name="Magnuson J."/>
            <person name="Mondo S."/>
            <person name="Nolan M."/>
            <person name="Ohm R."/>
            <person name="Pangilinan J."/>
            <person name="Park H.-J."/>
            <person name="Ramirez L."/>
            <person name="Alfaro M."/>
            <person name="Sun H."/>
            <person name="Tritt A."/>
            <person name="Yoshinaga Y."/>
            <person name="Zwiers L.-H."/>
            <person name="Turgeon B."/>
            <person name="Goodwin S."/>
            <person name="Spatafora J."/>
            <person name="Crous P."/>
            <person name="Grigoriev I."/>
        </authorList>
    </citation>
    <scope>NUCLEOTIDE SEQUENCE</scope>
    <source>
        <strain evidence="9">CBS 121167</strain>
    </source>
</reference>
<keyword evidence="6" id="KW-0539">Nucleus</keyword>
<evidence type="ECO:0000313" key="9">
    <source>
        <dbReference type="EMBL" id="KAF2138284.1"/>
    </source>
</evidence>
<evidence type="ECO:0000256" key="5">
    <source>
        <dbReference type="ARBA" id="ARBA00023163"/>
    </source>
</evidence>
<keyword evidence="10" id="KW-1185">Reference proteome</keyword>
<keyword evidence="4" id="KW-0238">DNA-binding</keyword>
<comment type="subcellular location">
    <subcellularLocation>
        <location evidence="1">Nucleus</location>
    </subcellularLocation>
</comment>
<dbReference type="InterPro" id="IPR051089">
    <property type="entry name" value="prtT"/>
</dbReference>
<evidence type="ECO:0000256" key="6">
    <source>
        <dbReference type="ARBA" id="ARBA00023242"/>
    </source>
</evidence>
<feature type="compositionally biased region" description="Low complexity" evidence="7">
    <location>
        <begin position="53"/>
        <end position="64"/>
    </location>
</feature>
<evidence type="ECO:0000259" key="8">
    <source>
        <dbReference type="PROSITE" id="PS50048"/>
    </source>
</evidence>
<evidence type="ECO:0000256" key="2">
    <source>
        <dbReference type="ARBA" id="ARBA00022723"/>
    </source>
</evidence>
<dbReference type="InterPro" id="IPR036864">
    <property type="entry name" value="Zn2-C6_fun-type_DNA-bd_sf"/>
</dbReference>
<name>A0A6A6B500_9PEZI</name>
<feature type="compositionally biased region" description="Low complexity" evidence="7">
    <location>
        <begin position="657"/>
        <end position="678"/>
    </location>
</feature>
<dbReference type="AlphaFoldDB" id="A0A6A6B500"/>
<dbReference type="PROSITE" id="PS50048">
    <property type="entry name" value="ZN2_CY6_FUNGAL_2"/>
    <property type="match status" value="1"/>
</dbReference>
<evidence type="ECO:0000256" key="7">
    <source>
        <dbReference type="SAM" id="MobiDB-lite"/>
    </source>
</evidence>
<keyword evidence="3" id="KW-0805">Transcription regulation</keyword>
<dbReference type="Pfam" id="PF00172">
    <property type="entry name" value="Zn_clus"/>
    <property type="match status" value="1"/>
</dbReference>
<dbReference type="Gene3D" id="4.10.240.10">
    <property type="entry name" value="Zn(2)-C6 fungal-type DNA-binding domain"/>
    <property type="match status" value="1"/>
</dbReference>
<evidence type="ECO:0000256" key="3">
    <source>
        <dbReference type="ARBA" id="ARBA00023015"/>
    </source>
</evidence>
<keyword evidence="2" id="KW-0479">Metal-binding</keyword>
<dbReference type="GO" id="GO:0008270">
    <property type="term" value="F:zinc ion binding"/>
    <property type="evidence" value="ECO:0007669"/>
    <property type="project" value="InterPro"/>
</dbReference>
<dbReference type="SUPFAM" id="SSF57701">
    <property type="entry name" value="Zn2/Cys6 DNA-binding domain"/>
    <property type="match status" value="1"/>
</dbReference>
<evidence type="ECO:0000256" key="4">
    <source>
        <dbReference type="ARBA" id="ARBA00023125"/>
    </source>
</evidence>
<protein>
    <recommendedName>
        <fullName evidence="8">Zn(2)-C6 fungal-type domain-containing protein</fullName>
    </recommendedName>
</protein>
<feature type="region of interest" description="Disordered" evidence="7">
    <location>
        <begin position="44"/>
        <end position="80"/>
    </location>
</feature>
<dbReference type="Pfam" id="PF04082">
    <property type="entry name" value="Fungal_trans"/>
    <property type="match status" value="1"/>
</dbReference>
<dbReference type="PANTHER" id="PTHR31845">
    <property type="entry name" value="FINGER DOMAIN PROTEIN, PUTATIVE-RELATED"/>
    <property type="match status" value="1"/>
</dbReference>
<dbReference type="GO" id="GO:0006351">
    <property type="term" value="P:DNA-templated transcription"/>
    <property type="evidence" value="ECO:0007669"/>
    <property type="project" value="InterPro"/>
</dbReference>
<dbReference type="InterPro" id="IPR007219">
    <property type="entry name" value="XnlR_reg_dom"/>
</dbReference>
<dbReference type="RefSeq" id="XP_033393997.1">
    <property type="nucleotide sequence ID" value="XM_033538399.1"/>
</dbReference>
<dbReference type="GO" id="GO:0005634">
    <property type="term" value="C:nucleus"/>
    <property type="evidence" value="ECO:0007669"/>
    <property type="project" value="UniProtKB-SubCell"/>
</dbReference>
<dbReference type="CDD" id="cd12148">
    <property type="entry name" value="fungal_TF_MHR"/>
    <property type="match status" value="1"/>
</dbReference>
<dbReference type="GO" id="GO:0000976">
    <property type="term" value="F:transcription cis-regulatory region binding"/>
    <property type="evidence" value="ECO:0007669"/>
    <property type="project" value="TreeGrafter"/>
</dbReference>
<gene>
    <name evidence="9" type="ORF">K452DRAFT_256441</name>
</gene>
<organism evidence="9 10">
    <name type="scientific">Aplosporella prunicola CBS 121167</name>
    <dbReference type="NCBI Taxonomy" id="1176127"/>
    <lineage>
        <taxon>Eukaryota</taxon>
        <taxon>Fungi</taxon>
        <taxon>Dikarya</taxon>
        <taxon>Ascomycota</taxon>
        <taxon>Pezizomycotina</taxon>
        <taxon>Dothideomycetes</taxon>
        <taxon>Dothideomycetes incertae sedis</taxon>
        <taxon>Botryosphaeriales</taxon>
        <taxon>Aplosporellaceae</taxon>
        <taxon>Aplosporella</taxon>
    </lineage>
</organism>
<feature type="domain" description="Zn(2)-C6 fungal-type" evidence="8">
    <location>
        <begin position="84"/>
        <end position="122"/>
    </location>
</feature>
<dbReference type="GeneID" id="54295895"/>
<feature type="region of interest" description="Disordered" evidence="7">
    <location>
        <begin position="654"/>
        <end position="697"/>
    </location>
</feature>
<evidence type="ECO:0000313" key="10">
    <source>
        <dbReference type="Proteomes" id="UP000799438"/>
    </source>
</evidence>
<keyword evidence="5" id="KW-0804">Transcription</keyword>
<dbReference type="Proteomes" id="UP000799438">
    <property type="component" value="Unassembled WGS sequence"/>
</dbReference>
<sequence>MADPSRIDPRLEFGVSDAYYSRGPSFYDAAHPQPSDAALQAIATAAQEDRRASTASSASVGAAADLNSSSNQTKLGPDGKRLRACDHCRALKVRCDPQDENGTISETHPCKRCKKSKKTCITTAPTKKRTKKADTRVAELEKKVNELTARLGDAPMPPYAGHPDVPLPQDASDPAAAYPGSTRPEKRRRTNEPSGGLNSSDARREIMYDDHAEIAAAAHHRAEGRPGQTDYSYISYEVDRCMDRDVAERVIHRYVNDLAPAFPAVPLPQDTTAAGLRTEKPLLFLSILTAASYGCEPVVPADTQRYLADLLQGSFAELIWRKQEKTLEIIQALIVGVLWYRPPAMYEHHAFYMMINAASSMALELGLGKRAGKSKAKLGLGPFRRCLPNAGGVEARRAFMACYYLGANIAMILRRPMFLRWNKYMDECVTELETASDALPSDKIFCYHLKLAAIAEDVASQFSMDDPAAANNLSDKFSEIALRNYDTKLESLRQKRPAYANNALLQFSENVTGLFAHEVAAHHNQNADDNPEEPGRQNLLSPVAISSLQECIKSCHGLLENFLSLDFESFHALPVIYSVRAVYSTVCLAKLWADATTPGDISATITPESLRLEFYFENLIRRFLLAVEKDPQSPHAKFHYIVMGLREKFTSMKSGGARPAEAAQTPAASALTKTTSTANPQEQSRHSYASGSSVPSTQTPLHLLSEVAQQAQAPPIQQTYYDNGIGGQVMTNYSWDMAGFGNIDFSSIGMDVDLSGLFGGDMGYEANQQYLQMQPGQMYPEANGNWNA</sequence>
<dbReference type="InterPro" id="IPR001138">
    <property type="entry name" value="Zn2Cys6_DnaBD"/>
</dbReference>
<dbReference type="PANTHER" id="PTHR31845:SF39">
    <property type="entry name" value="TRANSCRIPTION FACTOR PBCR-RELATED"/>
    <property type="match status" value="1"/>
</dbReference>
<accession>A0A6A6B500</accession>
<dbReference type="GO" id="GO:0000981">
    <property type="term" value="F:DNA-binding transcription factor activity, RNA polymerase II-specific"/>
    <property type="evidence" value="ECO:0007669"/>
    <property type="project" value="InterPro"/>
</dbReference>
<evidence type="ECO:0000256" key="1">
    <source>
        <dbReference type="ARBA" id="ARBA00004123"/>
    </source>
</evidence>
<dbReference type="EMBL" id="ML995497">
    <property type="protein sequence ID" value="KAF2138284.1"/>
    <property type="molecule type" value="Genomic_DNA"/>
</dbReference>
<dbReference type="SMART" id="SM00066">
    <property type="entry name" value="GAL4"/>
    <property type="match status" value="1"/>
</dbReference>
<feature type="region of interest" description="Disordered" evidence="7">
    <location>
        <begin position="149"/>
        <end position="203"/>
    </location>
</feature>
<dbReference type="CDD" id="cd00067">
    <property type="entry name" value="GAL4"/>
    <property type="match status" value="1"/>
</dbReference>
<dbReference type="OrthoDB" id="8062037at2759"/>